<protein>
    <submittedName>
        <fullName evidence="1">Uncharacterized protein</fullName>
    </submittedName>
</protein>
<comment type="caution">
    <text evidence="1">The sequence shown here is derived from an EMBL/GenBank/DDBJ whole genome shotgun (WGS) entry which is preliminary data.</text>
</comment>
<proteinExistence type="predicted"/>
<name>A0ACC0TYM6_9AGAM</name>
<accession>A0ACC0TYM6</accession>
<keyword evidence="2" id="KW-1185">Reference proteome</keyword>
<evidence type="ECO:0000313" key="1">
    <source>
        <dbReference type="EMBL" id="KAI9452324.1"/>
    </source>
</evidence>
<dbReference type="EMBL" id="JAGFNK010000341">
    <property type="protein sequence ID" value="KAI9452324.1"/>
    <property type="molecule type" value="Genomic_DNA"/>
</dbReference>
<sequence length="460" mass="49513">MGTGTPPLTVAISGPFNVSCLTRVQSPFASVLPSPSSLALMPVMPPRSYPAGLWLDDRPLEPPTPPYSPVADSSEYVFTPPTSASISNSDSGSAFNADPLWSSAASFVYPSSLVNVSLGRRLWNPRRPVYGFNGTVQGGVRLGEKCTHVVRVEVSLLGRVTVTTSERGLMSALINRNLVTSSVVISSPPRGGFTPTGECLPFSIPFPSYASGSTATLPPSFASWSPTSSSDVEYCIRVDVHRKGLRRHETRLIPIMYFPKTWPSHSIPTPQRLLSDSNAYQTVSLPPVLPDTICPKAKSTIPKVELSYPSGVTYSSGSSFPLKLAIQSMEAPALAQLLIRGLEAHLIKRIIARSPGGQVIAGREMIFNLTLGECGKEQSWGIDDVMEVAVSLRSAVRFVKPTDRSVEQYKHLSRIAVATEPMGGARDRGLLGFGGFSDPAIGMSDERLEQRPPSSVAWSR</sequence>
<gene>
    <name evidence="1" type="ORF">F5148DRAFT_1236571</name>
</gene>
<dbReference type="Proteomes" id="UP001207468">
    <property type="component" value="Unassembled WGS sequence"/>
</dbReference>
<evidence type="ECO:0000313" key="2">
    <source>
        <dbReference type="Proteomes" id="UP001207468"/>
    </source>
</evidence>
<reference evidence="1" key="1">
    <citation type="submission" date="2021-03" db="EMBL/GenBank/DDBJ databases">
        <title>Evolutionary priming and transition to the ectomycorrhizal habit in an iconic lineage of mushroom-forming fungi: is preadaptation a requirement?</title>
        <authorList>
            <consortium name="DOE Joint Genome Institute"/>
            <person name="Looney B.P."/>
            <person name="Miyauchi S."/>
            <person name="Morin E."/>
            <person name="Drula E."/>
            <person name="Courty P.E."/>
            <person name="Chicoki N."/>
            <person name="Fauchery L."/>
            <person name="Kohler A."/>
            <person name="Kuo A."/>
            <person name="LaButti K."/>
            <person name="Pangilinan J."/>
            <person name="Lipzen A."/>
            <person name="Riley R."/>
            <person name="Andreopoulos W."/>
            <person name="He G."/>
            <person name="Johnson J."/>
            <person name="Barry K.W."/>
            <person name="Grigoriev I.V."/>
            <person name="Nagy L."/>
            <person name="Hibbett D."/>
            <person name="Henrissat B."/>
            <person name="Matheny P.B."/>
            <person name="Labbe J."/>
            <person name="Martin A.F."/>
        </authorList>
    </citation>
    <scope>NUCLEOTIDE SEQUENCE</scope>
    <source>
        <strain evidence="1">BPL698</strain>
    </source>
</reference>
<organism evidence="1 2">
    <name type="scientific">Russula earlei</name>
    <dbReference type="NCBI Taxonomy" id="71964"/>
    <lineage>
        <taxon>Eukaryota</taxon>
        <taxon>Fungi</taxon>
        <taxon>Dikarya</taxon>
        <taxon>Basidiomycota</taxon>
        <taxon>Agaricomycotina</taxon>
        <taxon>Agaricomycetes</taxon>
        <taxon>Russulales</taxon>
        <taxon>Russulaceae</taxon>
        <taxon>Russula</taxon>
    </lineage>
</organism>